<dbReference type="GeneID" id="20220767"/>
<evidence type="ECO:0000313" key="4">
    <source>
        <dbReference type="EMBL" id="EGB06242.1"/>
    </source>
</evidence>
<proteinExistence type="predicted"/>
<organism evidence="5">
    <name type="scientific">Aureococcus anophagefferens</name>
    <name type="common">Harmful bloom alga</name>
    <dbReference type="NCBI Taxonomy" id="44056"/>
    <lineage>
        <taxon>Eukaryota</taxon>
        <taxon>Sar</taxon>
        <taxon>Stramenopiles</taxon>
        <taxon>Ochrophyta</taxon>
        <taxon>Pelagophyceae</taxon>
        <taxon>Pelagomonadales</taxon>
        <taxon>Pelagomonadaceae</taxon>
        <taxon>Aureococcus</taxon>
    </lineage>
</organism>
<dbReference type="PROSITE" id="PS50294">
    <property type="entry name" value="WD_REPEATS_REGION"/>
    <property type="match status" value="3"/>
</dbReference>
<dbReference type="InParanoid" id="F0YFK3"/>
<evidence type="ECO:0000256" key="2">
    <source>
        <dbReference type="ARBA" id="ARBA00022737"/>
    </source>
</evidence>
<evidence type="ECO:0000256" key="1">
    <source>
        <dbReference type="ARBA" id="ARBA00022574"/>
    </source>
</evidence>
<reference evidence="4 5" key="1">
    <citation type="journal article" date="2011" name="Proc. Natl. Acad. Sci. U.S.A.">
        <title>Niche of harmful alga Aureococcus anophagefferens revealed through ecogenomics.</title>
        <authorList>
            <person name="Gobler C.J."/>
            <person name="Berry D.L."/>
            <person name="Dyhrman S.T."/>
            <person name="Wilhelm S.W."/>
            <person name="Salamov A."/>
            <person name="Lobanov A.V."/>
            <person name="Zhang Y."/>
            <person name="Collier J.L."/>
            <person name="Wurch L.L."/>
            <person name="Kustka A.B."/>
            <person name="Dill B.D."/>
            <person name="Shah M."/>
            <person name="VerBerkmoes N.C."/>
            <person name="Kuo A."/>
            <person name="Terry A."/>
            <person name="Pangilinan J."/>
            <person name="Lindquist E.A."/>
            <person name="Lucas S."/>
            <person name="Paulsen I.T."/>
            <person name="Hattenrath-Lehmann T.K."/>
            <person name="Talmage S.C."/>
            <person name="Walker E.A."/>
            <person name="Koch F."/>
            <person name="Burson A.M."/>
            <person name="Marcoval M.A."/>
            <person name="Tang Y.Z."/>
            <person name="Lecleir G.R."/>
            <person name="Coyne K.J."/>
            <person name="Berg G.M."/>
            <person name="Bertrand E.M."/>
            <person name="Saito M.A."/>
            <person name="Gladyshev V.N."/>
            <person name="Grigoriev I.V."/>
        </authorList>
    </citation>
    <scope>NUCLEOTIDE SEQUENCE [LARGE SCALE GENOMIC DNA]</scope>
    <source>
        <strain evidence="5">CCMP 1984</strain>
    </source>
</reference>
<dbReference type="Gene3D" id="2.130.10.10">
    <property type="entry name" value="YVTN repeat-like/Quinoprotein amine dehydrogenase"/>
    <property type="match status" value="3"/>
</dbReference>
<name>F0YFK3_AURAN</name>
<dbReference type="SMART" id="SM00320">
    <property type="entry name" value="WD40"/>
    <property type="match status" value="10"/>
</dbReference>
<sequence>MPAEDLPIELEHAIGLSALRGGLHYHPNGREYLYAAGASIVVCDFEDPHAQAFLRGHDDSITCVAMSAKGALVASGQRGENADAIVWDYERKSLLFRLSEHDHAVSALAFSHDELLLCTVGNVDDGKLLVWDMANGCIVTMVSAEPSPTVCVAWGGFVKDVKRRDTQDYLFCTAGGKKLSLWSLNPYSGELSSERVSTDGRGCTVREMTWVEFSEDRETIYCGTTSGDFTLVNVRKRSASGTTVFASRSGVESLLAKPDGGLVTGGGDGTVTAFDAKLHDVAQVQLPGAVVALSFSPDRGELIAGVASGAIYRLRGDLGKALLVCENHARPVVAVAYSADSSDKFATASLDDTLRIWDANDYKASAHVHVRDAGEPTCVVYTLDFLISGWSDGKIRAHESDTSTPLWLIDHAHRGGVSALVLANNQRFIMTGGGEGDVRVWELRSRELVSHLKEHRSMVTGLALYEDDLHALSCSRDRSFLCWELRNEKRMTSHTQRMGGINSIALSKDQTNVFTVGQEKRLTRWDLRDQNFLEAVDLSDDQSDEASCVAVSNSGLVVATGGTKKLLKLYETAPGHKLLASVVGHSGAIRDLKFSPDDKQLVTVGEDGVIFVWNLYVD</sequence>
<keyword evidence="5" id="KW-1185">Reference proteome</keyword>
<dbReference type="InterPro" id="IPR019775">
    <property type="entry name" value="WD40_repeat_CS"/>
</dbReference>
<accession>F0YFK3</accession>
<dbReference type="InterPro" id="IPR050630">
    <property type="entry name" value="WD_repeat_EMAP"/>
</dbReference>
<protein>
    <submittedName>
        <fullName evidence="4">Uncharacterized protein</fullName>
    </submittedName>
</protein>
<dbReference type="InterPro" id="IPR015943">
    <property type="entry name" value="WD40/YVTN_repeat-like_dom_sf"/>
</dbReference>
<dbReference type="PROSITE" id="PS50082">
    <property type="entry name" value="WD_REPEATS_2"/>
    <property type="match status" value="4"/>
</dbReference>
<dbReference type="SUPFAM" id="SSF50978">
    <property type="entry name" value="WD40 repeat-like"/>
    <property type="match status" value="2"/>
</dbReference>
<feature type="repeat" description="WD" evidence="3">
    <location>
        <begin position="582"/>
        <end position="618"/>
    </location>
</feature>
<feature type="repeat" description="WD" evidence="3">
    <location>
        <begin position="410"/>
        <end position="451"/>
    </location>
</feature>
<dbReference type="InterPro" id="IPR036322">
    <property type="entry name" value="WD40_repeat_dom_sf"/>
</dbReference>
<dbReference type="RefSeq" id="XP_009039189.1">
    <property type="nucleotide sequence ID" value="XM_009040941.1"/>
</dbReference>
<dbReference type="PANTHER" id="PTHR13720:SF39">
    <property type="entry name" value="F-BOX DOMAIN-CONTAINING PROTEIN"/>
    <property type="match status" value="1"/>
</dbReference>
<dbReference type="OMA" id="RVWEMKS"/>
<feature type="repeat" description="WD" evidence="3">
    <location>
        <begin position="452"/>
        <end position="493"/>
    </location>
</feature>
<gene>
    <name evidence="4" type="ORF">AURANDRAFT_29688</name>
</gene>
<dbReference type="PROSITE" id="PS00678">
    <property type="entry name" value="WD_REPEATS_1"/>
    <property type="match status" value="1"/>
</dbReference>
<dbReference type="EMBL" id="GL833136">
    <property type="protein sequence ID" value="EGB06242.1"/>
    <property type="molecule type" value="Genomic_DNA"/>
</dbReference>
<feature type="repeat" description="WD" evidence="3">
    <location>
        <begin position="325"/>
        <end position="367"/>
    </location>
</feature>
<dbReference type="KEGG" id="aaf:AURANDRAFT_29688"/>
<dbReference type="AlphaFoldDB" id="F0YFK3"/>
<dbReference type="eggNOG" id="KOG0266">
    <property type="taxonomic scope" value="Eukaryota"/>
</dbReference>
<dbReference type="InterPro" id="IPR001680">
    <property type="entry name" value="WD40_rpt"/>
</dbReference>
<dbReference type="PANTHER" id="PTHR13720">
    <property type="entry name" value="WD-40 REPEAT PROTEIN"/>
    <property type="match status" value="1"/>
</dbReference>
<evidence type="ECO:0000256" key="3">
    <source>
        <dbReference type="PROSITE-ProRule" id="PRU00221"/>
    </source>
</evidence>
<dbReference type="OrthoDB" id="10264376at2759"/>
<dbReference type="GO" id="GO:0005929">
    <property type="term" value="C:cilium"/>
    <property type="evidence" value="ECO:0007669"/>
    <property type="project" value="UniProtKB-ARBA"/>
</dbReference>
<keyword evidence="1 3" id="KW-0853">WD repeat</keyword>
<dbReference type="Pfam" id="PF00400">
    <property type="entry name" value="WD40"/>
    <property type="match status" value="6"/>
</dbReference>
<keyword evidence="2" id="KW-0677">Repeat</keyword>
<evidence type="ECO:0000313" key="5">
    <source>
        <dbReference type="Proteomes" id="UP000002729"/>
    </source>
</evidence>
<dbReference type="Proteomes" id="UP000002729">
    <property type="component" value="Unassembled WGS sequence"/>
</dbReference>